<accession>A0ACA9M722</accession>
<sequence>MLIALQIKKRYDELKKIKYRQILVEKNVRSSKTLEAVKRHFDIEFGNLGLVSSMGIEILKGVSGKLLHGRTCAIMGPSGAGKTTFVSLLTGKHSALMRLPADMERGEKKRKVIEIIKFLGLDHVMDSAIGNEEERGISGGQRKRVNIGMELVAEPSILFLDEPTSGLDSVTSLEVCTLLKSIAHQQELTIAAIIHSPSPQAFDTFDDFLLLGKGGMSIYFGERAKALEYFINLGYEKPSFLSPSDFMLEIASGKVKPSGRSHLTVADLHEIWKGNDTRSKELREISTNEYTIDVEEDDDTELMHKQTSDKSAGFVSSIYHIYHESYEYTFDVFTEFWGFLGSSLFWKSDPIRETPNFFVAFALLFKRACLQLYRKKAGFLYDQAVHLVSGVFISFAISPQDYIGKVPQDLCKVTPYIVLPSCLSAADGIQDVGIFMALGATFCAVNAGTTTFGYERVVYWRDTAAGMRTIPYFLAKVVADIPRILLASLMYSLAFILFYAYRAAFYEIYLIVLLLYLASWAMGYFMSTVVAREKLGLAATGLALAYGLVLNGASPKLDVV</sequence>
<protein>
    <submittedName>
        <fullName evidence="1">1635_t:CDS:1</fullName>
    </submittedName>
</protein>
<dbReference type="EMBL" id="CAJVPT010010235">
    <property type="protein sequence ID" value="CAG8568224.1"/>
    <property type="molecule type" value="Genomic_DNA"/>
</dbReference>
<gene>
    <name evidence="1" type="ORF">ACOLOM_LOCUS5496</name>
</gene>
<dbReference type="Proteomes" id="UP000789525">
    <property type="component" value="Unassembled WGS sequence"/>
</dbReference>
<reference evidence="1" key="1">
    <citation type="submission" date="2021-06" db="EMBL/GenBank/DDBJ databases">
        <authorList>
            <person name="Kallberg Y."/>
            <person name="Tangrot J."/>
            <person name="Rosling A."/>
        </authorList>
    </citation>
    <scope>NUCLEOTIDE SEQUENCE</scope>
    <source>
        <strain evidence="1">CL356</strain>
    </source>
</reference>
<proteinExistence type="predicted"/>
<comment type="caution">
    <text evidence="1">The sequence shown here is derived from an EMBL/GenBank/DDBJ whole genome shotgun (WGS) entry which is preliminary data.</text>
</comment>
<name>A0ACA9M722_9GLOM</name>
<organism evidence="1 2">
    <name type="scientific">Acaulospora colombiana</name>
    <dbReference type="NCBI Taxonomy" id="27376"/>
    <lineage>
        <taxon>Eukaryota</taxon>
        <taxon>Fungi</taxon>
        <taxon>Fungi incertae sedis</taxon>
        <taxon>Mucoromycota</taxon>
        <taxon>Glomeromycotina</taxon>
        <taxon>Glomeromycetes</taxon>
        <taxon>Diversisporales</taxon>
        <taxon>Acaulosporaceae</taxon>
        <taxon>Acaulospora</taxon>
    </lineage>
</organism>
<evidence type="ECO:0000313" key="2">
    <source>
        <dbReference type="Proteomes" id="UP000789525"/>
    </source>
</evidence>
<evidence type="ECO:0000313" key="1">
    <source>
        <dbReference type="EMBL" id="CAG8568224.1"/>
    </source>
</evidence>
<feature type="non-terminal residue" evidence="1">
    <location>
        <position position="560"/>
    </location>
</feature>
<keyword evidence="2" id="KW-1185">Reference proteome</keyword>